<proteinExistence type="predicted"/>
<organism evidence="1 2">
    <name type="scientific">Spirodela intermedia</name>
    <name type="common">Intermediate duckweed</name>
    <dbReference type="NCBI Taxonomy" id="51605"/>
    <lineage>
        <taxon>Eukaryota</taxon>
        <taxon>Viridiplantae</taxon>
        <taxon>Streptophyta</taxon>
        <taxon>Embryophyta</taxon>
        <taxon>Tracheophyta</taxon>
        <taxon>Spermatophyta</taxon>
        <taxon>Magnoliopsida</taxon>
        <taxon>Liliopsida</taxon>
        <taxon>Araceae</taxon>
        <taxon>Lemnoideae</taxon>
        <taxon>Spirodela</taxon>
    </lineage>
</organism>
<dbReference type="Proteomes" id="UP000663760">
    <property type="component" value="Chromosome 7"/>
</dbReference>
<dbReference type="EMBL" id="LR746270">
    <property type="protein sequence ID" value="CAA7399266.1"/>
    <property type="molecule type" value="Genomic_DNA"/>
</dbReference>
<protein>
    <submittedName>
        <fullName evidence="1">Uncharacterized protein</fullName>
    </submittedName>
</protein>
<keyword evidence="2" id="KW-1185">Reference proteome</keyword>
<sequence length="74" mass="8682">MPELVLTSLMTLSPESLSATIDFSSLSFACSIKHNSSHLRHYVVMVREIYEEGSFWERKTEVTKMPWKEKELWC</sequence>
<reference evidence="1" key="1">
    <citation type="submission" date="2020-02" db="EMBL/GenBank/DDBJ databases">
        <authorList>
            <person name="Scholz U."/>
            <person name="Mascher M."/>
            <person name="Fiebig A."/>
        </authorList>
    </citation>
    <scope>NUCLEOTIDE SEQUENCE</scope>
</reference>
<evidence type="ECO:0000313" key="2">
    <source>
        <dbReference type="Proteomes" id="UP000663760"/>
    </source>
</evidence>
<accession>A0A7I8KPM6</accession>
<name>A0A7I8KPM6_SPIIN</name>
<dbReference type="AlphaFoldDB" id="A0A7I8KPM6"/>
<gene>
    <name evidence="1" type="ORF">SI8410_07009936</name>
</gene>
<evidence type="ECO:0000313" key="1">
    <source>
        <dbReference type="EMBL" id="CAA7399266.1"/>
    </source>
</evidence>